<accession>A0AAW6YPC4</accession>
<dbReference type="EMBL" id="JASOPU010000526">
    <property type="protein sequence ID" value="MDK7294421.1"/>
    <property type="molecule type" value="Genomic_DNA"/>
</dbReference>
<dbReference type="Proteomes" id="UP001237917">
    <property type="component" value="Unassembled WGS sequence"/>
</dbReference>
<comment type="caution">
    <text evidence="1">The sequence shown here is derived from an EMBL/GenBank/DDBJ whole genome shotgun (WGS) entry which is preliminary data.</text>
</comment>
<sequence>MSHPKLESSSNKEIITEEVGLLKQLLDEATQKLIGSESFDKIEKIVSLSLTDDYTGLKETISALSNEEMVIVSRYF</sequence>
<feature type="non-terminal residue" evidence="1">
    <location>
        <position position="76"/>
    </location>
</feature>
<proteinExistence type="predicted"/>
<gene>
    <name evidence="1" type="ORF">QP487_13475</name>
</gene>
<dbReference type="RefSeq" id="WP_285362735.1">
    <property type="nucleotide sequence ID" value="NZ_JASOPU010000526.1"/>
</dbReference>
<name>A0AAW6YPC4_9STRE</name>
<reference evidence="1" key="1">
    <citation type="submission" date="2023-05" db="EMBL/GenBank/DDBJ databases">
        <title>Cataloging the Phylogenetic Diversity of Human Bladder Bacteria.</title>
        <authorList>
            <person name="Du J."/>
        </authorList>
    </citation>
    <scope>NUCLEOTIDE SEQUENCE</scope>
    <source>
        <strain evidence="1">UMB0765</strain>
    </source>
</reference>
<evidence type="ECO:0000313" key="1">
    <source>
        <dbReference type="EMBL" id="MDK7294421.1"/>
    </source>
</evidence>
<evidence type="ECO:0000313" key="2">
    <source>
        <dbReference type="Proteomes" id="UP001237917"/>
    </source>
</evidence>
<protein>
    <submittedName>
        <fullName evidence="1">Uncharacterized protein</fullName>
    </submittedName>
</protein>
<dbReference type="AlphaFoldDB" id="A0AAW6YPC4"/>
<organism evidence="1 2">
    <name type="scientific">Streptococcus pasteurianus</name>
    <dbReference type="NCBI Taxonomy" id="197614"/>
    <lineage>
        <taxon>Bacteria</taxon>
        <taxon>Bacillati</taxon>
        <taxon>Bacillota</taxon>
        <taxon>Bacilli</taxon>
        <taxon>Lactobacillales</taxon>
        <taxon>Streptococcaceae</taxon>
        <taxon>Streptococcus</taxon>
    </lineage>
</organism>